<dbReference type="GeneID" id="101677669"/>
<dbReference type="AlphaFoldDB" id="A0A8U0SHT1"/>
<gene>
    <name evidence="2" type="primary">LOC101677669</name>
</gene>
<evidence type="ECO:0000313" key="2">
    <source>
        <dbReference type="RefSeq" id="XP_044943088.1"/>
    </source>
</evidence>
<dbReference type="KEGG" id="mpuf:101677669"/>
<organism evidence="1 2">
    <name type="scientific">Mustela putorius furo</name>
    <name type="common">European domestic ferret</name>
    <name type="synonym">Mustela furo</name>
    <dbReference type="NCBI Taxonomy" id="9669"/>
    <lineage>
        <taxon>Eukaryota</taxon>
        <taxon>Metazoa</taxon>
        <taxon>Chordata</taxon>
        <taxon>Craniata</taxon>
        <taxon>Vertebrata</taxon>
        <taxon>Euteleostomi</taxon>
        <taxon>Mammalia</taxon>
        <taxon>Eutheria</taxon>
        <taxon>Laurasiatheria</taxon>
        <taxon>Carnivora</taxon>
        <taxon>Caniformia</taxon>
        <taxon>Musteloidea</taxon>
        <taxon>Mustelidae</taxon>
        <taxon>Mustelinae</taxon>
        <taxon>Mustela</taxon>
    </lineage>
</organism>
<protein>
    <submittedName>
        <fullName evidence="2">Uncharacterized protein LOC101677669</fullName>
    </submittedName>
</protein>
<keyword evidence="1" id="KW-1185">Reference proteome</keyword>
<accession>A0A8U0SHT1</accession>
<dbReference type="RefSeq" id="XP_044943088.1">
    <property type="nucleotide sequence ID" value="XM_045087153.1"/>
</dbReference>
<proteinExistence type="predicted"/>
<dbReference type="Proteomes" id="UP000000715">
    <property type="component" value="Unplaced"/>
</dbReference>
<evidence type="ECO:0000313" key="1">
    <source>
        <dbReference type="Proteomes" id="UP000000715"/>
    </source>
</evidence>
<sequence>MPGWQTPCFSTSKALLYMPEWVEAFTCLHVCTRVCVCLCACVEGVAGAGGLPWGDPALWHSGPCLGTSASVTSGKSRHKAGGALGCCLAPPVPGNPPSRQRMTRRVWGPLVWVTLQPRMQAGPAALRAHRDPGPRLRLCLRVPLPLPCLSSSRRRGLSWKDHRQVGRLSALRLGRSRKCRANRPAQEAAPGRETNGKCCFSTVTALLGSRRASPRLGTSQKCLWVLLLGTKPGSRLPSTASAHSGPARNIQQVRKTQMGVDCDPQALDTPQQLPSCPWGLGLSFRPAGGSPPVTVQGGTPTAFVCLC</sequence>
<name>A0A8U0SHT1_MUSPF</name>
<reference evidence="2" key="1">
    <citation type="submission" date="2025-08" db="UniProtKB">
        <authorList>
            <consortium name="RefSeq"/>
        </authorList>
    </citation>
    <scope>IDENTIFICATION</scope>
    <source>
        <tissue evidence="2">Brain</tissue>
    </source>
</reference>